<dbReference type="Proteomes" id="UP000753908">
    <property type="component" value="Unassembled WGS sequence"/>
</dbReference>
<evidence type="ECO:0000256" key="3">
    <source>
        <dbReference type="PROSITE-ProRule" id="PRU00339"/>
    </source>
</evidence>
<dbReference type="AlphaFoldDB" id="A0A951UAM1"/>
<feature type="transmembrane region" description="Helical" evidence="4">
    <location>
        <begin position="323"/>
        <end position="343"/>
    </location>
</feature>
<dbReference type="InterPro" id="IPR001623">
    <property type="entry name" value="DnaJ_domain"/>
</dbReference>
<keyword evidence="4" id="KW-0472">Membrane</keyword>
<feature type="repeat" description="TPR" evidence="3">
    <location>
        <begin position="85"/>
        <end position="118"/>
    </location>
</feature>
<gene>
    <name evidence="6" type="ORF">KME25_19685</name>
</gene>
<feature type="transmembrane region" description="Helical" evidence="4">
    <location>
        <begin position="288"/>
        <end position="311"/>
    </location>
</feature>
<dbReference type="CDD" id="cd06257">
    <property type="entry name" value="DnaJ"/>
    <property type="match status" value="1"/>
</dbReference>
<feature type="transmembrane region" description="Helical" evidence="4">
    <location>
        <begin position="355"/>
        <end position="374"/>
    </location>
</feature>
<dbReference type="EMBL" id="JAHHIF010000027">
    <property type="protein sequence ID" value="MBW4546643.1"/>
    <property type="molecule type" value="Genomic_DNA"/>
</dbReference>
<dbReference type="Gene3D" id="1.10.287.110">
    <property type="entry name" value="DnaJ domain"/>
    <property type="match status" value="1"/>
</dbReference>
<feature type="repeat" description="TPR" evidence="3">
    <location>
        <begin position="119"/>
        <end position="152"/>
    </location>
</feature>
<dbReference type="Pfam" id="PF00226">
    <property type="entry name" value="DnaJ"/>
    <property type="match status" value="1"/>
</dbReference>
<keyword evidence="4" id="KW-1133">Transmembrane helix</keyword>
<keyword evidence="1" id="KW-0677">Repeat</keyword>
<feature type="domain" description="J" evidence="5">
    <location>
        <begin position="6"/>
        <end position="71"/>
    </location>
</feature>
<comment type="caution">
    <text evidence="6">The sequence shown here is derived from an EMBL/GenBank/DDBJ whole genome shotgun (WGS) entry which is preliminary data.</text>
</comment>
<dbReference type="InterPro" id="IPR036869">
    <property type="entry name" value="J_dom_sf"/>
</dbReference>
<evidence type="ECO:0000259" key="5">
    <source>
        <dbReference type="PROSITE" id="PS50076"/>
    </source>
</evidence>
<dbReference type="InterPro" id="IPR018253">
    <property type="entry name" value="DnaJ_domain_CS"/>
</dbReference>
<dbReference type="PROSITE" id="PS50076">
    <property type="entry name" value="DNAJ_2"/>
    <property type="match status" value="1"/>
</dbReference>
<dbReference type="PANTHER" id="PTHR45188:SF2">
    <property type="entry name" value="DNAJ HOMOLOG SUBFAMILY C MEMBER 7"/>
    <property type="match status" value="1"/>
</dbReference>
<dbReference type="Pfam" id="PF13432">
    <property type="entry name" value="TPR_16"/>
    <property type="match status" value="1"/>
</dbReference>
<evidence type="ECO:0000256" key="4">
    <source>
        <dbReference type="SAM" id="Phobius"/>
    </source>
</evidence>
<dbReference type="PROSITE" id="PS00636">
    <property type="entry name" value="DNAJ_1"/>
    <property type="match status" value="1"/>
</dbReference>
<dbReference type="InterPro" id="IPR011990">
    <property type="entry name" value="TPR-like_helical_dom_sf"/>
</dbReference>
<dbReference type="PANTHER" id="PTHR45188">
    <property type="entry name" value="DNAJ PROTEIN P58IPK HOMOLOG"/>
    <property type="match status" value="1"/>
</dbReference>
<name>A0A951UAM1_9CYAN</name>
<evidence type="ECO:0000256" key="2">
    <source>
        <dbReference type="ARBA" id="ARBA00022803"/>
    </source>
</evidence>
<dbReference type="Gene3D" id="1.25.40.10">
    <property type="entry name" value="Tetratricopeptide repeat domain"/>
    <property type="match status" value="2"/>
</dbReference>
<dbReference type="PRINTS" id="PR00625">
    <property type="entry name" value="JDOMAIN"/>
</dbReference>
<feature type="transmembrane region" description="Helical" evidence="4">
    <location>
        <begin position="412"/>
        <end position="431"/>
    </location>
</feature>
<dbReference type="SMART" id="SM00028">
    <property type="entry name" value="TPR"/>
    <property type="match status" value="4"/>
</dbReference>
<reference evidence="6" key="1">
    <citation type="submission" date="2021-05" db="EMBL/GenBank/DDBJ databases">
        <authorList>
            <person name="Pietrasiak N."/>
            <person name="Ward R."/>
            <person name="Stajich J.E."/>
            <person name="Kurbessoian T."/>
        </authorList>
    </citation>
    <scope>NUCLEOTIDE SEQUENCE</scope>
    <source>
        <strain evidence="6">CPER-KK1</strain>
    </source>
</reference>
<dbReference type="SUPFAM" id="SSF48452">
    <property type="entry name" value="TPR-like"/>
    <property type="match status" value="1"/>
</dbReference>
<protein>
    <submittedName>
        <fullName evidence="6">DnaJ domain-containing protein</fullName>
    </submittedName>
</protein>
<organism evidence="6 7">
    <name type="scientific">Symplocastrum torsivum CPER-KK1</name>
    <dbReference type="NCBI Taxonomy" id="450513"/>
    <lineage>
        <taxon>Bacteria</taxon>
        <taxon>Bacillati</taxon>
        <taxon>Cyanobacteriota</taxon>
        <taxon>Cyanophyceae</taxon>
        <taxon>Oscillatoriophycideae</taxon>
        <taxon>Oscillatoriales</taxon>
        <taxon>Microcoleaceae</taxon>
        <taxon>Symplocastrum</taxon>
    </lineage>
</organism>
<dbReference type="SUPFAM" id="SSF46565">
    <property type="entry name" value="Chaperone J-domain"/>
    <property type="match status" value="1"/>
</dbReference>
<evidence type="ECO:0000313" key="6">
    <source>
        <dbReference type="EMBL" id="MBW4546643.1"/>
    </source>
</evidence>
<dbReference type="InterPro" id="IPR019734">
    <property type="entry name" value="TPR_rpt"/>
</dbReference>
<evidence type="ECO:0000256" key="1">
    <source>
        <dbReference type="ARBA" id="ARBA00022737"/>
    </source>
</evidence>
<dbReference type="SMART" id="SM00271">
    <property type="entry name" value="DnaJ"/>
    <property type="match status" value="1"/>
</dbReference>
<dbReference type="PROSITE" id="PS50005">
    <property type="entry name" value="TPR"/>
    <property type="match status" value="3"/>
</dbReference>
<reference evidence="6" key="2">
    <citation type="journal article" date="2022" name="Microbiol. Resour. Announc.">
        <title>Metagenome Sequencing to Explore Phylogenomics of Terrestrial Cyanobacteria.</title>
        <authorList>
            <person name="Ward R.D."/>
            <person name="Stajich J.E."/>
            <person name="Johansen J.R."/>
            <person name="Huntemann M."/>
            <person name="Clum A."/>
            <person name="Foster B."/>
            <person name="Foster B."/>
            <person name="Roux S."/>
            <person name="Palaniappan K."/>
            <person name="Varghese N."/>
            <person name="Mukherjee S."/>
            <person name="Reddy T.B.K."/>
            <person name="Daum C."/>
            <person name="Copeland A."/>
            <person name="Chen I.A."/>
            <person name="Ivanova N.N."/>
            <person name="Kyrpides N.C."/>
            <person name="Shapiro N."/>
            <person name="Eloe-Fadrosh E.A."/>
            <person name="Pietrasiak N."/>
        </authorList>
    </citation>
    <scope>NUCLEOTIDE SEQUENCE</scope>
    <source>
        <strain evidence="6">CPER-KK1</strain>
    </source>
</reference>
<feature type="transmembrane region" description="Helical" evidence="4">
    <location>
        <begin position="380"/>
        <end position="400"/>
    </location>
</feature>
<keyword evidence="2 3" id="KW-0802">TPR repeat</keyword>
<keyword evidence="4" id="KW-0812">Transmembrane</keyword>
<sequence>MQDSRDYYKILEISREATIEEIKEAYRRLAREYHPDLHPDNPTAAERFKEICQAYEVLSDSVQRTQYDQGFDPSINQRKKQGRSSQDFYVRAVAKALDKDYQGAVEDYTQAIDLNPRFIEAYIKRGAMRYKLGDARGALKDCNEALSINPNLAQAYYYQGRSRYRLGYTQAAIEAYTQAIAQEGDYAQAYYHRGLANNDLNELPLAVEDLQKAAELFREQGDRTGYQLAQETLKSLSKTQGKLRRTGGNATAVVRNGFGEALRAFKSLALNPVGGMLPTFVSLGKQQAIAVGIVFAGIFDLCFVCGAYLGWRDFFEASIPKLMLIGVVPFISVAVISAIARGIFRRKGSFAGDIFLAGASLLPLSFLLILSGIVSVLPSYTLPIVSVFATCYTIFTLYSGCTQLSNLSDRSATFIVPVMLLVSGWFSYFAFTSLLL</sequence>
<accession>A0A951UAM1</accession>
<dbReference type="Pfam" id="PF13414">
    <property type="entry name" value="TPR_11"/>
    <property type="match status" value="1"/>
</dbReference>
<evidence type="ECO:0000313" key="7">
    <source>
        <dbReference type="Proteomes" id="UP000753908"/>
    </source>
</evidence>
<proteinExistence type="predicted"/>
<feature type="repeat" description="TPR" evidence="3">
    <location>
        <begin position="153"/>
        <end position="186"/>
    </location>
</feature>